<evidence type="ECO:0000256" key="1">
    <source>
        <dbReference type="SAM" id="Coils"/>
    </source>
</evidence>
<dbReference type="AlphaFoldDB" id="A0A1Y4PKK9"/>
<dbReference type="Proteomes" id="UP000283329">
    <property type="component" value="Unassembled WGS sequence"/>
</dbReference>
<feature type="coiled-coil region" evidence="1">
    <location>
        <begin position="127"/>
        <end position="161"/>
    </location>
</feature>
<dbReference type="RefSeq" id="WP_032843986.1">
    <property type="nucleotide sequence ID" value="NZ_BAABYV010000001.1"/>
</dbReference>
<feature type="signal peptide" evidence="2">
    <location>
        <begin position="1"/>
        <end position="20"/>
    </location>
</feature>
<evidence type="ECO:0000313" key="4">
    <source>
        <dbReference type="EMBL" id="RHH43239.1"/>
    </source>
</evidence>
<evidence type="ECO:0000256" key="2">
    <source>
        <dbReference type="SAM" id="SignalP"/>
    </source>
</evidence>
<evidence type="ECO:0000313" key="6">
    <source>
        <dbReference type="Proteomes" id="UP000318823"/>
    </source>
</evidence>
<evidence type="ECO:0000313" key="3">
    <source>
        <dbReference type="EMBL" id="QDM09471.1"/>
    </source>
</evidence>
<accession>A0A1Y4PKK9</accession>
<feature type="chain" id="PRO_5042691781" description="DUF4369 domain-containing protein" evidence="2">
    <location>
        <begin position="21"/>
        <end position="276"/>
    </location>
</feature>
<evidence type="ECO:0008006" key="7">
    <source>
        <dbReference type="Google" id="ProtNLM"/>
    </source>
</evidence>
<dbReference type="Proteomes" id="UP000318823">
    <property type="component" value="Chromosome"/>
</dbReference>
<gene>
    <name evidence="4" type="ORF">DW206_17335</name>
    <name evidence="3" type="ORF">DYI28_12525</name>
</gene>
<organism evidence="4 5">
    <name type="scientific">Bacteroides ovatus</name>
    <dbReference type="NCBI Taxonomy" id="28116"/>
    <lineage>
        <taxon>Bacteria</taxon>
        <taxon>Pseudomonadati</taxon>
        <taxon>Bacteroidota</taxon>
        <taxon>Bacteroidia</taxon>
        <taxon>Bacteroidales</taxon>
        <taxon>Bacteroidaceae</taxon>
        <taxon>Bacteroides</taxon>
    </lineage>
</organism>
<evidence type="ECO:0000313" key="5">
    <source>
        <dbReference type="Proteomes" id="UP000283329"/>
    </source>
</evidence>
<reference evidence="6" key="1">
    <citation type="journal article" date="2018" name="J. Anim. Genet.">
        <title>Acquired interbacterial defense systems protect against interspecies antagonism in the human gut microbiome.</title>
        <authorList>
            <person name="Ross B.D."/>
            <person name="Verster A.J."/>
            <person name="Radey M.C."/>
            <person name="Schmidtke D.T."/>
            <person name="Pope C.E."/>
            <person name="Hoffman L.R."/>
            <person name="Hajjar A."/>
            <person name="Peterson S.B."/>
            <person name="Borenstein E."/>
            <person name="Mougous J."/>
        </authorList>
    </citation>
    <scope>NUCLEOTIDE SEQUENCE [LARGE SCALE GENOMIC DNA]</scope>
    <source>
        <strain evidence="6">3725 D1 iv</strain>
    </source>
</reference>
<keyword evidence="1" id="KW-0175">Coiled coil</keyword>
<reference evidence="3" key="4">
    <citation type="submission" date="2019-07" db="EMBL/GenBank/DDBJ databases">
        <authorList>
            <person name="Ross B.D."/>
            <person name="Verster A.J."/>
            <person name="Radey M.C."/>
            <person name="Schmidtke D.T."/>
            <person name="Pope C.E."/>
            <person name="Hoffman L.R."/>
            <person name="Hajjar A."/>
            <person name="Peterson S.B."/>
            <person name="Borenstein E."/>
            <person name="Mougous J.D."/>
        </authorList>
    </citation>
    <scope>NUCLEOTIDE SEQUENCE</scope>
    <source>
        <strain evidence="3">3725 D1 iv</strain>
    </source>
</reference>
<reference evidence="3" key="2">
    <citation type="journal article" date="2018" name="Nature">
        <title>Human gut bacteria contain acquired interbacterial defence systems.</title>
        <authorList>
            <person name="Ross B.D."/>
            <person name="Verster A.J."/>
            <person name="Radey M.C."/>
            <person name="Schmidtke D.T."/>
            <person name="Pope C.E."/>
            <person name="Hoffman L.R."/>
            <person name="Hajjar A."/>
            <person name="Peterson S.B."/>
            <person name="Borenstein E."/>
            <person name="Mougous J."/>
        </authorList>
    </citation>
    <scope>NUCLEOTIDE SEQUENCE</scope>
    <source>
        <strain evidence="3">3725 D1 iv</strain>
    </source>
</reference>
<dbReference type="EMBL" id="CP041395">
    <property type="protein sequence ID" value="QDM09471.1"/>
    <property type="molecule type" value="Genomic_DNA"/>
</dbReference>
<sequence>MRKYLLSSVFCGLCVLGIQAQVTLKGVAVKMNSDFTPVAGVEVVVQGGVPTLTDGAGTFILKLPHMESDDLLFDIRISKQGMEIVNLKEVEQWVASGDILYKVVLCPKGYIEQSRRKFYNIGKSYYQREYERKLQELRVTRELQQADIATFEQEMSQLSQEYDKRMKLLDYYADKFARINKDELSAMERQAMALVEKGDIDGAIHIYEASGIVEQFSNKMAQRDSLQQSLQTTRRLIKQQLEWYEKEGGSVSQEKAIQLKQALQQLEEKYKLMNRK</sequence>
<keyword evidence="2" id="KW-0732">Signal</keyword>
<protein>
    <recommendedName>
        <fullName evidence="7">DUF4369 domain-containing protein</fullName>
    </recommendedName>
</protein>
<proteinExistence type="predicted"/>
<reference evidence="4 5" key="3">
    <citation type="submission" date="2018-08" db="EMBL/GenBank/DDBJ databases">
        <title>A genome reference for cultivated species of the human gut microbiota.</title>
        <authorList>
            <person name="Zou Y."/>
            <person name="Xue W."/>
            <person name="Luo G."/>
        </authorList>
    </citation>
    <scope>NUCLEOTIDE SEQUENCE [LARGE SCALE GENOMIC DNA]</scope>
    <source>
        <strain evidence="4 5">AM17-48</strain>
    </source>
</reference>
<name>A0A1Y4PKK9_BACOV</name>
<dbReference type="EMBL" id="QRJR01000018">
    <property type="protein sequence ID" value="RHH43239.1"/>
    <property type="molecule type" value="Genomic_DNA"/>
</dbReference>